<protein>
    <recommendedName>
        <fullName evidence="3">Transcriptional regulator</fullName>
    </recommendedName>
</protein>
<name>A0ABT1F051_9PROT</name>
<evidence type="ECO:0000313" key="2">
    <source>
        <dbReference type="Proteomes" id="UP001523528"/>
    </source>
</evidence>
<proteinExistence type="predicted"/>
<accession>A0ABT1F051</accession>
<evidence type="ECO:0000313" key="1">
    <source>
        <dbReference type="EMBL" id="MCP1258572.1"/>
    </source>
</evidence>
<organism evidence="1 2">
    <name type="scientific">Acetobacter lambici</name>
    <dbReference type="NCBI Taxonomy" id="1332824"/>
    <lineage>
        <taxon>Bacteria</taxon>
        <taxon>Pseudomonadati</taxon>
        <taxon>Pseudomonadota</taxon>
        <taxon>Alphaproteobacteria</taxon>
        <taxon>Acetobacterales</taxon>
        <taxon>Acetobacteraceae</taxon>
        <taxon>Acetobacter</taxon>
    </lineage>
</organism>
<comment type="caution">
    <text evidence="1">The sequence shown here is derived from an EMBL/GenBank/DDBJ whole genome shotgun (WGS) entry which is preliminary data.</text>
</comment>
<keyword evidence="2" id="KW-1185">Reference proteome</keyword>
<reference evidence="1 2" key="1">
    <citation type="submission" date="2022-06" db="EMBL/GenBank/DDBJ databases">
        <title>Acetobacer genomes from food samples.</title>
        <authorList>
            <person name="Sombolestani A."/>
        </authorList>
    </citation>
    <scope>NUCLEOTIDE SEQUENCE [LARGE SCALE GENOMIC DNA]</scope>
    <source>
        <strain evidence="1 2">R-83285</strain>
    </source>
</reference>
<dbReference type="RefSeq" id="WP_253543979.1">
    <property type="nucleotide sequence ID" value="NZ_JAMYZY010000023.1"/>
</dbReference>
<dbReference type="EMBL" id="JAMYZZ010000011">
    <property type="protein sequence ID" value="MCP1258572.1"/>
    <property type="molecule type" value="Genomic_DNA"/>
</dbReference>
<sequence length="95" mass="10730">MPYFHDGSLFEKSNDKVFTEPHKVGDKVPLSGIYRCTLCGHEMVIDKNETFPPDGSHGLKSEVIDRLRGRHELLGFKWELVAAPKHRSGGVNKIQ</sequence>
<evidence type="ECO:0008006" key="3">
    <source>
        <dbReference type="Google" id="ProtNLM"/>
    </source>
</evidence>
<gene>
    <name evidence="1" type="ORF">NKW50_08200</name>
</gene>
<dbReference type="Proteomes" id="UP001523528">
    <property type="component" value="Unassembled WGS sequence"/>
</dbReference>